<feature type="region of interest" description="Disordered" evidence="1">
    <location>
        <begin position="78"/>
        <end position="111"/>
    </location>
</feature>
<keyword evidence="3" id="KW-1185">Reference proteome</keyword>
<dbReference type="EMBL" id="SZYD01000010">
    <property type="protein sequence ID" value="KAD4982370.1"/>
    <property type="molecule type" value="Genomic_DNA"/>
</dbReference>
<organism evidence="2 3">
    <name type="scientific">Mikania micrantha</name>
    <name type="common">bitter vine</name>
    <dbReference type="NCBI Taxonomy" id="192012"/>
    <lineage>
        <taxon>Eukaryota</taxon>
        <taxon>Viridiplantae</taxon>
        <taxon>Streptophyta</taxon>
        <taxon>Embryophyta</taxon>
        <taxon>Tracheophyta</taxon>
        <taxon>Spermatophyta</taxon>
        <taxon>Magnoliopsida</taxon>
        <taxon>eudicotyledons</taxon>
        <taxon>Gunneridae</taxon>
        <taxon>Pentapetalae</taxon>
        <taxon>asterids</taxon>
        <taxon>campanulids</taxon>
        <taxon>Asterales</taxon>
        <taxon>Asteraceae</taxon>
        <taxon>Asteroideae</taxon>
        <taxon>Heliantheae alliance</taxon>
        <taxon>Eupatorieae</taxon>
        <taxon>Mikania</taxon>
    </lineage>
</organism>
<dbReference type="AlphaFoldDB" id="A0A5N6NPG8"/>
<protein>
    <submittedName>
        <fullName evidence="2">Uncharacterized protein</fullName>
    </submittedName>
</protein>
<accession>A0A5N6NPG8</accession>
<feature type="compositionally biased region" description="Basic and acidic residues" evidence="1">
    <location>
        <begin position="31"/>
        <end position="55"/>
    </location>
</feature>
<evidence type="ECO:0000256" key="1">
    <source>
        <dbReference type="SAM" id="MobiDB-lite"/>
    </source>
</evidence>
<feature type="compositionally biased region" description="Polar residues" evidence="1">
    <location>
        <begin position="21"/>
        <end position="30"/>
    </location>
</feature>
<sequence length="111" mass="12627">MASNNVRAWKGKKLNLGGSRSKVSTQASKQEGSKQEQEPEQEAREKSDLCEPIKQERRPDVFLKQVASSLLIIARSKMTRTSSNQDRKLARYRTRVVRSKKRASNIARLKG</sequence>
<reference evidence="2 3" key="1">
    <citation type="submission" date="2019-05" db="EMBL/GenBank/DDBJ databases">
        <title>Mikania micrantha, genome provides insights into the molecular mechanism of rapid growth.</title>
        <authorList>
            <person name="Liu B."/>
        </authorList>
    </citation>
    <scope>NUCLEOTIDE SEQUENCE [LARGE SCALE GENOMIC DNA]</scope>
    <source>
        <strain evidence="2">NLD-2019</strain>
        <tissue evidence="2">Leaf</tissue>
    </source>
</reference>
<feature type="region of interest" description="Disordered" evidence="1">
    <location>
        <begin position="1"/>
        <end position="55"/>
    </location>
</feature>
<evidence type="ECO:0000313" key="2">
    <source>
        <dbReference type="EMBL" id="KAD4982370.1"/>
    </source>
</evidence>
<name>A0A5N6NPG8_9ASTR</name>
<proteinExistence type="predicted"/>
<dbReference type="Proteomes" id="UP000326396">
    <property type="component" value="Linkage Group LG18"/>
</dbReference>
<feature type="compositionally biased region" description="Basic residues" evidence="1">
    <location>
        <begin position="90"/>
        <end position="111"/>
    </location>
</feature>
<evidence type="ECO:0000313" key="3">
    <source>
        <dbReference type="Proteomes" id="UP000326396"/>
    </source>
</evidence>
<gene>
    <name evidence="2" type="ORF">E3N88_19041</name>
</gene>
<comment type="caution">
    <text evidence="2">The sequence shown here is derived from an EMBL/GenBank/DDBJ whole genome shotgun (WGS) entry which is preliminary data.</text>
</comment>